<reference evidence="4 5" key="1">
    <citation type="journal article" date="2015" name="Genome Announc.">
        <title>Genome sequence and annotation of Trichoderma parareesei, the ancestor of the cellulase producer Trichoderma reesei.</title>
        <authorList>
            <person name="Yang D."/>
            <person name="Pomraning K."/>
            <person name="Kopchinskiy A."/>
            <person name="Karimi Aghcheh R."/>
            <person name="Atanasova L."/>
            <person name="Chenthamara K."/>
            <person name="Baker S.E."/>
            <person name="Zhang R."/>
            <person name="Shen Q."/>
            <person name="Freitag M."/>
            <person name="Kubicek C.P."/>
            <person name="Druzhinina I.S."/>
        </authorList>
    </citation>
    <scope>NUCLEOTIDE SEQUENCE [LARGE SCALE GENOMIC DNA]</scope>
    <source>
        <strain evidence="4 5">CBS 125925</strain>
    </source>
</reference>
<dbReference type="GO" id="GO:0019901">
    <property type="term" value="F:protein kinase binding"/>
    <property type="evidence" value="ECO:0007669"/>
    <property type="project" value="TreeGrafter"/>
</dbReference>
<comment type="similarity">
    <text evidence="1">Belongs to the ATG101 family.</text>
</comment>
<gene>
    <name evidence="4" type="ORF">A9Z42_0064220</name>
</gene>
<evidence type="ECO:0000256" key="2">
    <source>
        <dbReference type="ARBA" id="ARBA00018874"/>
    </source>
</evidence>
<dbReference type="InterPro" id="IPR012445">
    <property type="entry name" value="ATG101"/>
</dbReference>
<dbReference type="PANTHER" id="PTHR13292:SF0">
    <property type="entry name" value="AUTOPHAGY-RELATED PROTEIN 101"/>
    <property type="match status" value="1"/>
</dbReference>
<dbReference type="GO" id="GO:0000045">
    <property type="term" value="P:autophagosome assembly"/>
    <property type="evidence" value="ECO:0007669"/>
    <property type="project" value="TreeGrafter"/>
</dbReference>
<dbReference type="EMBL" id="LFMI01000631">
    <property type="protein sequence ID" value="OTA05725.1"/>
    <property type="molecule type" value="Genomic_DNA"/>
</dbReference>
<evidence type="ECO:0000313" key="4">
    <source>
        <dbReference type="EMBL" id="OTA05725.1"/>
    </source>
</evidence>
<dbReference type="AlphaFoldDB" id="A0A2H2ZYX8"/>
<dbReference type="GO" id="GO:1990316">
    <property type="term" value="C:Atg1/ULK1 kinase complex"/>
    <property type="evidence" value="ECO:0007669"/>
    <property type="project" value="TreeGrafter"/>
</dbReference>
<dbReference type="Pfam" id="PF07855">
    <property type="entry name" value="ATG101"/>
    <property type="match status" value="1"/>
</dbReference>
<evidence type="ECO:0000313" key="5">
    <source>
        <dbReference type="Proteomes" id="UP000219286"/>
    </source>
</evidence>
<proteinExistence type="inferred from homology"/>
<evidence type="ECO:0000256" key="1">
    <source>
        <dbReference type="ARBA" id="ARBA00007130"/>
    </source>
</evidence>
<accession>A0A2H2ZYX8</accession>
<organism evidence="4 5">
    <name type="scientific">Trichoderma parareesei</name>
    <name type="common">Filamentous fungus</name>
    <dbReference type="NCBI Taxonomy" id="858221"/>
    <lineage>
        <taxon>Eukaryota</taxon>
        <taxon>Fungi</taxon>
        <taxon>Dikarya</taxon>
        <taxon>Ascomycota</taxon>
        <taxon>Pezizomycotina</taxon>
        <taxon>Sordariomycetes</taxon>
        <taxon>Hypocreomycetidae</taxon>
        <taxon>Hypocreales</taxon>
        <taxon>Hypocreaceae</taxon>
        <taxon>Trichoderma</taxon>
    </lineage>
</organism>
<keyword evidence="5" id="KW-1185">Reference proteome</keyword>
<evidence type="ECO:0000256" key="3">
    <source>
        <dbReference type="ARBA" id="ARBA00023006"/>
    </source>
</evidence>
<comment type="caution">
    <text evidence="4">The sequence shown here is derived from an EMBL/GenBank/DDBJ whole genome shotgun (WGS) entry which is preliminary data.</text>
</comment>
<protein>
    <recommendedName>
        <fullName evidence="2">Autophagy-related protein 101</fullName>
    </recommendedName>
</protein>
<sequence length="226" mass="25091">MDQQKPPEFILDVFSDPRSVREVVKGILHTIFFNRFFPSLAPRTHEVLDVTLPYVNDNELETLIEQRAYALERQLDAERLSSSGGHAGGIGAGGGIGAAARGDKISGGGAGVGTADGGSGGRGQITVQFFERKRRKAWLTRGEEEVCWETWTIKVTVAEPRTDNERAKVRKAMEQTLFTTAMKIVTFVNTHKDHIPPITTQGGNPFPYKINLESKETSWVSRIRMY</sequence>
<dbReference type="Proteomes" id="UP000219286">
    <property type="component" value="Unassembled WGS sequence"/>
</dbReference>
<dbReference type="OrthoDB" id="10259639at2759"/>
<dbReference type="GO" id="GO:0000407">
    <property type="term" value="C:phagophore assembly site"/>
    <property type="evidence" value="ECO:0007669"/>
    <property type="project" value="TreeGrafter"/>
</dbReference>
<name>A0A2H2ZYX8_TRIPA</name>
<dbReference type="PANTHER" id="PTHR13292">
    <property type="entry name" value="AUTOPHAGY-RELATED PROTEIN 101"/>
    <property type="match status" value="1"/>
</dbReference>
<keyword evidence="3" id="KW-0072">Autophagy</keyword>